<name>A0A226EYY1_FOLCA</name>
<sequence>MLISSQLTWLFEQSISATLTHILNKYVLTLKHWFSLTHQFYQNYYKFYSLKIMKLISFARIGIISTILIIYGTSQSYGSKYADELAEAGQQLQSVLVKNEYTSDLRSNVFEYISHSKNGMTFFLYVIQIMHEMLNQPEVKEVLQFLTDNDIDIMKLFSVNVPPNVVDKMKKMEEGEDDSGSADTAARPPLPNISDLIDLDAFISIAIELLEENTAVQKIFDMLSETSLQLEVYAIIQKYKDTDNFKKVFQSRDAPIKLPTQQIIKGLTKMFTSRKGNVDRFVDGMELMLNCKENAKNSGCAGIAKYRKLEKKVEL</sequence>
<gene>
    <name evidence="1" type="ORF">Fcan01_00434</name>
</gene>
<evidence type="ECO:0008006" key="3">
    <source>
        <dbReference type="Google" id="ProtNLM"/>
    </source>
</evidence>
<comment type="caution">
    <text evidence="1">The sequence shown here is derived from an EMBL/GenBank/DDBJ whole genome shotgun (WGS) entry which is preliminary data.</text>
</comment>
<evidence type="ECO:0000313" key="1">
    <source>
        <dbReference type="EMBL" id="OXA62803.1"/>
    </source>
</evidence>
<proteinExistence type="predicted"/>
<reference evidence="1 2" key="1">
    <citation type="submission" date="2015-12" db="EMBL/GenBank/DDBJ databases">
        <title>The genome of Folsomia candida.</title>
        <authorList>
            <person name="Faddeeva A."/>
            <person name="Derks M.F."/>
            <person name="Anvar Y."/>
            <person name="Smit S."/>
            <person name="Van Straalen N."/>
            <person name="Roelofs D."/>
        </authorList>
    </citation>
    <scope>NUCLEOTIDE SEQUENCE [LARGE SCALE GENOMIC DNA]</scope>
    <source>
        <strain evidence="1 2">VU population</strain>
        <tissue evidence="1">Whole body</tissue>
    </source>
</reference>
<dbReference type="AlphaFoldDB" id="A0A226EYY1"/>
<evidence type="ECO:0000313" key="2">
    <source>
        <dbReference type="Proteomes" id="UP000198287"/>
    </source>
</evidence>
<accession>A0A226EYY1</accession>
<keyword evidence="2" id="KW-1185">Reference proteome</keyword>
<dbReference type="Proteomes" id="UP000198287">
    <property type="component" value="Unassembled WGS sequence"/>
</dbReference>
<organism evidence="1 2">
    <name type="scientific">Folsomia candida</name>
    <name type="common">Springtail</name>
    <dbReference type="NCBI Taxonomy" id="158441"/>
    <lineage>
        <taxon>Eukaryota</taxon>
        <taxon>Metazoa</taxon>
        <taxon>Ecdysozoa</taxon>
        <taxon>Arthropoda</taxon>
        <taxon>Hexapoda</taxon>
        <taxon>Collembola</taxon>
        <taxon>Entomobryomorpha</taxon>
        <taxon>Isotomoidea</taxon>
        <taxon>Isotomidae</taxon>
        <taxon>Proisotominae</taxon>
        <taxon>Folsomia</taxon>
    </lineage>
</organism>
<dbReference type="EMBL" id="LNIX01000001">
    <property type="protein sequence ID" value="OXA62803.1"/>
    <property type="molecule type" value="Genomic_DNA"/>
</dbReference>
<protein>
    <recommendedName>
        <fullName evidence="3">Protein G12</fullName>
    </recommendedName>
</protein>